<sequence length="503" mass="51146">MVKGGGKARATGECDANSKFTIPGVDGEFCKKCSDTNQAPINGACAANPTNTVTDATCGSGACTGCGTGTDYFLFYGGCYNKTGDVGKKLCKTVAAGKCTDLQDNSPAFIKSEVLYLCSDTSTDAGGKENCGTCTYESSSTTFTCQTCLPGFGLLADKTCKACTIQNCKTCDTDEKTCSACLPSFGPTYNSSLAITSCDSCPKNCTSCTNLGPGLVCTECQTDQAPIDGTCVDKNDKVCTDSSGTCTSCLNGYVPYLEGCYSTFKAAELGVCAKEKQFLVGNTTVCSECKPGFVPINGECLLVASTNVTRATQICQKEDGSALDASSTRCGKCQDVTGASTTKFFLLNGGCYNASTEVGKSACTTASNGVCTAVNTTSGLYLDNNVLVSCSSKVPGCGACTSSSGAVTCTSCGFGYYNANTNASATPDCKACSIYHSGCTGCTTTACTTCWDGSSFNGTCPSPPSSSSSGLSGGAIAGIVIAVLLVLGGLGGFLGWWFGCRGK</sequence>
<dbReference type="OrthoDB" id="19138at2759"/>
<dbReference type="AlphaFoldDB" id="A0A4Z1SKP1"/>
<dbReference type="InterPro" id="IPR052798">
    <property type="entry name" value="Giardia_VSA"/>
</dbReference>
<accession>A0A4Z1SKP1</accession>
<dbReference type="InterPro" id="IPR009030">
    <property type="entry name" value="Growth_fac_rcpt_cys_sf"/>
</dbReference>
<feature type="transmembrane region" description="Helical" evidence="1">
    <location>
        <begin position="475"/>
        <end position="498"/>
    </location>
</feature>
<keyword evidence="1" id="KW-1133">Transmembrane helix</keyword>
<dbReference type="EMBL" id="VDLU01000005">
    <property type="protein sequence ID" value="TNJ26172.1"/>
    <property type="molecule type" value="Genomic_DNA"/>
</dbReference>
<name>A0A4Z1SKP1_GIAMU</name>
<keyword evidence="1" id="KW-0472">Membrane</keyword>
<organism evidence="2 3">
    <name type="scientific">Giardia muris</name>
    <dbReference type="NCBI Taxonomy" id="5742"/>
    <lineage>
        <taxon>Eukaryota</taxon>
        <taxon>Metamonada</taxon>
        <taxon>Diplomonadida</taxon>
        <taxon>Hexamitidae</taxon>
        <taxon>Giardiinae</taxon>
        <taxon>Giardia</taxon>
    </lineage>
</organism>
<dbReference type="Pfam" id="PF03302">
    <property type="entry name" value="VSP"/>
    <property type="match status" value="2"/>
</dbReference>
<keyword evidence="3" id="KW-1185">Reference proteome</keyword>
<dbReference type="PANTHER" id="PTHR23275">
    <property type="entry name" value="CABRIOLET.-RELATED"/>
    <property type="match status" value="1"/>
</dbReference>
<evidence type="ECO:0000313" key="3">
    <source>
        <dbReference type="Proteomes" id="UP000315496"/>
    </source>
</evidence>
<dbReference type="PANTHER" id="PTHR23275:SF100">
    <property type="entry name" value="EGF-LIKE DOMAIN-CONTAINING PROTEIN"/>
    <property type="match status" value="1"/>
</dbReference>
<comment type="caution">
    <text evidence="2">The sequence shown here is derived from an EMBL/GenBank/DDBJ whole genome shotgun (WGS) entry which is preliminary data.</text>
</comment>
<gene>
    <name evidence="2" type="ORF">GMRT_24421</name>
</gene>
<reference evidence="2 3" key="1">
    <citation type="submission" date="2019-05" db="EMBL/GenBank/DDBJ databases">
        <title>The compact genome of Giardia muris reveals important steps in the evolution of intestinal protozoan parasites.</title>
        <authorList>
            <person name="Xu F."/>
            <person name="Jimenez-Gonzalez A."/>
            <person name="Einarsson E."/>
            <person name="Astvaldsson A."/>
            <person name="Peirasmaki D."/>
            <person name="Eckmann L."/>
            <person name="Andersson J.O."/>
            <person name="Svard S.G."/>
            <person name="Jerlstrom-Hultqvist J."/>
        </authorList>
    </citation>
    <scope>NUCLEOTIDE SEQUENCE [LARGE SCALE GENOMIC DNA]</scope>
    <source>
        <strain evidence="2 3">Roberts-Thomson</strain>
    </source>
</reference>
<protein>
    <submittedName>
        <fullName evidence="2">PVSP</fullName>
    </submittedName>
</protein>
<dbReference type="Proteomes" id="UP000315496">
    <property type="component" value="Chromosome 5"/>
</dbReference>
<dbReference type="InterPro" id="IPR005127">
    <property type="entry name" value="Giardia_VSP"/>
</dbReference>
<evidence type="ECO:0000256" key="1">
    <source>
        <dbReference type="SAM" id="Phobius"/>
    </source>
</evidence>
<dbReference type="VEuPathDB" id="GiardiaDB:GMRT_24421"/>
<proteinExistence type="predicted"/>
<evidence type="ECO:0000313" key="2">
    <source>
        <dbReference type="EMBL" id="TNJ26172.1"/>
    </source>
</evidence>
<keyword evidence="1" id="KW-0812">Transmembrane</keyword>
<dbReference type="SUPFAM" id="SSF57184">
    <property type="entry name" value="Growth factor receptor domain"/>
    <property type="match status" value="1"/>
</dbReference>